<organism evidence="3 4">
    <name type="scientific">Pseudoxanthomonas kaohsiungensis</name>
    <dbReference type="NCBI Taxonomy" id="283923"/>
    <lineage>
        <taxon>Bacteria</taxon>
        <taxon>Pseudomonadati</taxon>
        <taxon>Pseudomonadota</taxon>
        <taxon>Gammaproteobacteria</taxon>
        <taxon>Lysobacterales</taxon>
        <taxon>Lysobacteraceae</taxon>
        <taxon>Pseudoxanthomonas</taxon>
    </lineage>
</organism>
<protein>
    <submittedName>
        <fullName evidence="3">Tetratricopeptide repeat protein</fullName>
    </submittedName>
</protein>
<evidence type="ECO:0000313" key="4">
    <source>
        <dbReference type="Proteomes" id="UP001597033"/>
    </source>
</evidence>
<name>A0ABW3LV66_9GAMM</name>
<evidence type="ECO:0000256" key="1">
    <source>
        <dbReference type="ARBA" id="ARBA00022737"/>
    </source>
</evidence>
<keyword evidence="2" id="KW-0802">TPR repeat</keyword>
<dbReference type="EMBL" id="JBHTKN010000004">
    <property type="protein sequence ID" value="MFD1042216.1"/>
    <property type="molecule type" value="Genomic_DNA"/>
</dbReference>
<dbReference type="Pfam" id="PF13432">
    <property type="entry name" value="TPR_16"/>
    <property type="match status" value="1"/>
</dbReference>
<reference evidence="4" key="1">
    <citation type="journal article" date="2019" name="Int. J. Syst. Evol. Microbiol.">
        <title>The Global Catalogue of Microorganisms (GCM) 10K type strain sequencing project: providing services to taxonomists for standard genome sequencing and annotation.</title>
        <authorList>
            <consortium name="The Broad Institute Genomics Platform"/>
            <consortium name="The Broad Institute Genome Sequencing Center for Infectious Disease"/>
            <person name="Wu L."/>
            <person name="Ma J."/>
        </authorList>
    </citation>
    <scope>NUCLEOTIDE SEQUENCE [LARGE SCALE GENOMIC DNA]</scope>
    <source>
        <strain evidence="4">CCUG 55854</strain>
    </source>
</reference>
<dbReference type="PANTHER" id="PTHR44227">
    <property type="match status" value="1"/>
</dbReference>
<dbReference type="InterPro" id="IPR019734">
    <property type="entry name" value="TPR_rpt"/>
</dbReference>
<evidence type="ECO:0000256" key="2">
    <source>
        <dbReference type="ARBA" id="ARBA00022803"/>
    </source>
</evidence>
<dbReference type="InterPro" id="IPR052346">
    <property type="entry name" value="O-mannosyl-transferase_TMTC"/>
</dbReference>
<gene>
    <name evidence="3" type="ORF">ACFQ2N_07635</name>
</gene>
<keyword evidence="1" id="KW-0677">Repeat</keyword>
<dbReference type="SUPFAM" id="SSF48452">
    <property type="entry name" value="TPR-like"/>
    <property type="match status" value="1"/>
</dbReference>
<dbReference type="Proteomes" id="UP001597033">
    <property type="component" value="Unassembled WGS sequence"/>
</dbReference>
<dbReference type="InterPro" id="IPR011990">
    <property type="entry name" value="TPR-like_helical_dom_sf"/>
</dbReference>
<evidence type="ECO:0000313" key="3">
    <source>
        <dbReference type="EMBL" id="MFD1042216.1"/>
    </source>
</evidence>
<dbReference type="Gene3D" id="1.25.40.10">
    <property type="entry name" value="Tetratricopeptide repeat domain"/>
    <property type="match status" value="4"/>
</dbReference>
<dbReference type="RefSeq" id="WP_162375859.1">
    <property type="nucleotide sequence ID" value="NZ_JBHTKN010000004.1"/>
</dbReference>
<comment type="caution">
    <text evidence="3">The sequence shown here is derived from an EMBL/GenBank/DDBJ whole genome shotgun (WGS) entry which is preliminary data.</text>
</comment>
<dbReference type="SMART" id="SM00028">
    <property type="entry name" value="TPR"/>
    <property type="match status" value="5"/>
</dbReference>
<sequence length="687" mass="73226">MQERIHDALRRNAVDEALALAQEWAAQAPDDASAQRSLSATLARAGDPAAALVALDQAILLAPDEAGLHFERAALLLRQRDTGAARVALDESLGLDPNHLPSYLAQAQVALAQGDLAEAERLSRTAARIDADDPRLVALNALLALRRGEPDAAIALASAASVQLRDDPQLLSVLGFGYLAKQHWAFAEQAFRRVSELLPDARALWPLLAQLAARQGRPDEAFERVAPLLADPATATPALRRAAGLHALQAGRGEEALEHLRAALSAGPDRAVLRGLMALWRERNDREDALATLEAALATSPASGDLWGARLALETPGTAEGNRVLQHWLAAMPDHVPALETAMFDRDRAGDLAAVAGFAGRLVQLQPGHPAAEQFLVEARLAGDPEAALAQARAAVAAQPTEEARTAMRGWLGRLLDRAGRTAEALAHWRALHADFSAARLPLPPFTDAIDAWPPLASAAVDAPSPMLVWGLPGSGIERVVETLTAAGGPVLSDRFGSQAPVDPLRSPQTGQALRSGAIDPAQVVAQWRGHLPARGIADGNVVDWLPWWDNALLLALRPHLPEGLLLVAVRDPRDMLLDWLASGSPVPLALESPEAAAEWLAQGLEQVADLHQQDLYPHRLLRLDGAIDSPPQLATVIGQALGIQLPPLPATQRRMPPGRWRDYADELAGPFERLAAVAARLGYPDA</sequence>
<accession>A0ABW3LV66</accession>
<dbReference type="PANTHER" id="PTHR44227:SF3">
    <property type="entry name" value="PROTEIN O-MANNOSYL-TRANSFERASE TMTC4"/>
    <property type="match status" value="1"/>
</dbReference>
<keyword evidence="4" id="KW-1185">Reference proteome</keyword>
<proteinExistence type="predicted"/>